<dbReference type="RefSeq" id="WP_182545714.1">
    <property type="nucleotide sequence ID" value="NZ_JACGWZ010000005.1"/>
</dbReference>
<feature type="compositionally biased region" description="Polar residues" evidence="1">
    <location>
        <begin position="68"/>
        <end position="85"/>
    </location>
</feature>
<evidence type="ECO:0000313" key="2">
    <source>
        <dbReference type="EMBL" id="MBA8826529.1"/>
    </source>
</evidence>
<feature type="region of interest" description="Disordered" evidence="1">
    <location>
        <begin position="1"/>
        <end position="37"/>
    </location>
</feature>
<feature type="region of interest" description="Disordered" evidence="1">
    <location>
        <begin position="68"/>
        <end position="119"/>
    </location>
</feature>
<keyword evidence="3" id="KW-1185">Reference proteome</keyword>
<dbReference type="AlphaFoldDB" id="A0A839E0U0"/>
<dbReference type="EMBL" id="JACGWZ010000005">
    <property type="protein sequence ID" value="MBA8826529.1"/>
    <property type="molecule type" value="Genomic_DNA"/>
</dbReference>
<sequence>MTTSERGELEQLRNGYHTVRTERDLSGARRSTSPVTEVKYSVIAAERAKDPPQHTMTFTGDMLGVIGNATTNGSTKSSHSSNAVTQPRRGESRQSWSGIGTGWTPGGCGASSTTTSTEPIRSAISVMTPGAELWPLT</sequence>
<accession>A0A839E0U0</accession>
<evidence type="ECO:0000256" key="1">
    <source>
        <dbReference type="SAM" id="MobiDB-lite"/>
    </source>
</evidence>
<dbReference type="Proteomes" id="UP000569329">
    <property type="component" value="Unassembled WGS sequence"/>
</dbReference>
<comment type="caution">
    <text evidence="2">The sequence shown here is derived from an EMBL/GenBank/DDBJ whole genome shotgun (WGS) entry which is preliminary data.</text>
</comment>
<organism evidence="2 3">
    <name type="scientific">Halosaccharopolyspora lacisalsi</name>
    <dbReference type="NCBI Taxonomy" id="1000566"/>
    <lineage>
        <taxon>Bacteria</taxon>
        <taxon>Bacillati</taxon>
        <taxon>Actinomycetota</taxon>
        <taxon>Actinomycetes</taxon>
        <taxon>Pseudonocardiales</taxon>
        <taxon>Pseudonocardiaceae</taxon>
        <taxon>Halosaccharopolyspora</taxon>
    </lineage>
</organism>
<feature type="compositionally biased region" description="Basic and acidic residues" evidence="1">
    <location>
        <begin position="1"/>
        <end position="11"/>
    </location>
</feature>
<reference evidence="2 3" key="1">
    <citation type="submission" date="2020-07" db="EMBL/GenBank/DDBJ databases">
        <title>Sequencing the genomes of 1000 actinobacteria strains.</title>
        <authorList>
            <person name="Klenk H.-P."/>
        </authorList>
    </citation>
    <scope>NUCLEOTIDE SEQUENCE [LARGE SCALE GENOMIC DNA]</scope>
    <source>
        <strain evidence="2 3">DSM 45975</strain>
    </source>
</reference>
<gene>
    <name evidence="2" type="ORF">FHX42_003905</name>
</gene>
<evidence type="ECO:0000313" key="3">
    <source>
        <dbReference type="Proteomes" id="UP000569329"/>
    </source>
</evidence>
<proteinExistence type="predicted"/>
<protein>
    <submittedName>
        <fullName evidence="2">Uncharacterized protein</fullName>
    </submittedName>
</protein>
<feature type="compositionally biased region" description="Gly residues" evidence="1">
    <location>
        <begin position="99"/>
        <end position="109"/>
    </location>
</feature>
<name>A0A839E0U0_9PSEU</name>